<sequence>MSRVNRGLHGCARPCQRETRLDPGNEYGRMSPVRVTPRSHALCHNIRGIDPCTAQRVKRKCSDGLPVRNDSSQHAALPRCRCRCCCCCWGSVSDASWLESKSAPFTKWTLVQAGSSVVVVQQSEGADE</sequence>
<evidence type="ECO:0000313" key="1">
    <source>
        <dbReference type="EMBL" id="CAB1436399.1"/>
    </source>
</evidence>
<accession>A0A9N7YLT8</accession>
<comment type="caution">
    <text evidence="1">The sequence shown here is derived from an EMBL/GenBank/DDBJ whole genome shotgun (WGS) entry which is preliminary data.</text>
</comment>
<dbReference type="AlphaFoldDB" id="A0A9N7YLT8"/>
<keyword evidence="2" id="KW-1185">Reference proteome</keyword>
<reference evidence="1" key="1">
    <citation type="submission" date="2020-03" db="EMBL/GenBank/DDBJ databases">
        <authorList>
            <person name="Weist P."/>
        </authorList>
    </citation>
    <scope>NUCLEOTIDE SEQUENCE</scope>
</reference>
<dbReference type="Proteomes" id="UP001153269">
    <property type="component" value="Unassembled WGS sequence"/>
</dbReference>
<evidence type="ECO:0000313" key="2">
    <source>
        <dbReference type="Proteomes" id="UP001153269"/>
    </source>
</evidence>
<organism evidence="1 2">
    <name type="scientific">Pleuronectes platessa</name>
    <name type="common">European plaice</name>
    <dbReference type="NCBI Taxonomy" id="8262"/>
    <lineage>
        <taxon>Eukaryota</taxon>
        <taxon>Metazoa</taxon>
        <taxon>Chordata</taxon>
        <taxon>Craniata</taxon>
        <taxon>Vertebrata</taxon>
        <taxon>Euteleostomi</taxon>
        <taxon>Actinopterygii</taxon>
        <taxon>Neopterygii</taxon>
        <taxon>Teleostei</taxon>
        <taxon>Neoteleostei</taxon>
        <taxon>Acanthomorphata</taxon>
        <taxon>Carangaria</taxon>
        <taxon>Pleuronectiformes</taxon>
        <taxon>Pleuronectoidei</taxon>
        <taxon>Pleuronectidae</taxon>
        <taxon>Pleuronectes</taxon>
    </lineage>
</organism>
<protein>
    <submittedName>
        <fullName evidence="1">Uncharacterized protein</fullName>
    </submittedName>
</protein>
<gene>
    <name evidence="1" type="ORF">PLEPLA_LOCUS24432</name>
</gene>
<name>A0A9N7YLT8_PLEPL</name>
<proteinExistence type="predicted"/>
<dbReference type="EMBL" id="CADEAL010001890">
    <property type="protein sequence ID" value="CAB1436399.1"/>
    <property type="molecule type" value="Genomic_DNA"/>
</dbReference>